<dbReference type="OrthoDB" id="2074929at2"/>
<dbReference type="Proteomes" id="UP000184251">
    <property type="component" value="Unassembled WGS sequence"/>
</dbReference>
<gene>
    <name evidence="2" type="ORF">SAMN02746064_01066</name>
</gene>
<evidence type="ECO:0008006" key="4">
    <source>
        <dbReference type="Google" id="ProtNLM"/>
    </source>
</evidence>
<keyword evidence="3" id="KW-1185">Reference proteome</keyword>
<feature type="transmembrane region" description="Helical" evidence="1">
    <location>
        <begin position="7"/>
        <end position="25"/>
    </location>
</feature>
<dbReference type="AlphaFoldDB" id="A0A1M4VV56"/>
<evidence type="ECO:0000313" key="2">
    <source>
        <dbReference type="EMBL" id="SHE72733.1"/>
    </source>
</evidence>
<reference evidence="2 3" key="1">
    <citation type="submission" date="2016-11" db="EMBL/GenBank/DDBJ databases">
        <authorList>
            <person name="Jaros S."/>
            <person name="Januszkiewicz K."/>
            <person name="Wedrychowicz H."/>
        </authorList>
    </citation>
    <scope>NUCLEOTIDE SEQUENCE [LARGE SCALE GENOMIC DNA]</scope>
    <source>
        <strain evidence="2 3">DSM 14828</strain>
    </source>
</reference>
<feature type="transmembrane region" description="Helical" evidence="1">
    <location>
        <begin position="95"/>
        <end position="112"/>
    </location>
</feature>
<protein>
    <recommendedName>
        <fullName evidence="4">DoxX-like family protein</fullName>
    </recommendedName>
</protein>
<evidence type="ECO:0000256" key="1">
    <source>
        <dbReference type="SAM" id="Phobius"/>
    </source>
</evidence>
<feature type="transmembrane region" description="Helical" evidence="1">
    <location>
        <begin position="70"/>
        <end position="89"/>
    </location>
</feature>
<name>A0A1M4VV56_9FIRM</name>
<feature type="transmembrane region" description="Helical" evidence="1">
    <location>
        <begin position="45"/>
        <end position="63"/>
    </location>
</feature>
<dbReference type="RefSeq" id="WP_073270055.1">
    <property type="nucleotide sequence ID" value="NZ_FQTU01000006.1"/>
</dbReference>
<keyword evidence="1" id="KW-0812">Transmembrane</keyword>
<keyword evidence="1" id="KW-1133">Transmembrane helix</keyword>
<sequence>MKRHIGITIIGYFYIFGAIVLLLTLGIEQNVPINIRVGLEFLPELGVRIFISILFIIMSIGFINLKKWAYWSMVLCSLYMLVMSLSLAFNYQNQLFLGNAIFSASVLIYTIFNQHHFNYTHTMSKKNSN</sequence>
<dbReference type="EMBL" id="FQTU01000006">
    <property type="protein sequence ID" value="SHE72733.1"/>
    <property type="molecule type" value="Genomic_DNA"/>
</dbReference>
<evidence type="ECO:0000313" key="3">
    <source>
        <dbReference type="Proteomes" id="UP000184251"/>
    </source>
</evidence>
<organism evidence="2 3">
    <name type="scientific">Alkalibacter saccharofermentans DSM 14828</name>
    <dbReference type="NCBI Taxonomy" id="1120975"/>
    <lineage>
        <taxon>Bacteria</taxon>
        <taxon>Bacillati</taxon>
        <taxon>Bacillota</taxon>
        <taxon>Clostridia</taxon>
        <taxon>Eubacteriales</taxon>
        <taxon>Eubacteriaceae</taxon>
        <taxon>Alkalibacter</taxon>
    </lineage>
</organism>
<accession>A0A1M4VV56</accession>
<keyword evidence="1" id="KW-0472">Membrane</keyword>
<proteinExistence type="predicted"/>